<gene>
    <name evidence="4" type="ORF">PENTCL1PPCAC_17825</name>
</gene>
<evidence type="ECO:0000256" key="1">
    <source>
        <dbReference type="SAM" id="MobiDB-lite"/>
    </source>
</evidence>
<feature type="compositionally biased region" description="Pro residues" evidence="1">
    <location>
        <begin position="144"/>
        <end position="156"/>
    </location>
</feature>
<feature type="domain" description="CX" evidence="3">
    <location>
        <begin position="20"/>
        <end position="66"/>
    </location>
</feature>
<sequence>ILCKVMSRVPSDECDNGKIRREECERTTSGLGQRIDELVYPDGRSLDSLTWNCPSDKTCCDEYSCCPSVSFPIISFRPYTTTPSPLQSARDILAILLKVCMISAVVCALLSFFIRYYAYLHQRAQIQTGSNADPIPAKSHYTSFPPPSMPYSPSNPPSFLSSPISDPPPPYMAPPPYSERSIQPLPKVA</sequence>
<feature type="transmembrane region" description="Helical" evidence="2">
    <location>
        <begin position="92"/>
        <end position="114"/>
    </location>
</feature>
<name>A0AAV5TMN3_9BILA</name>
<keyword evidence="5" id="KW-1185">Reference proteome</keyword>
<keyword evidence="2" id="KW-0812">Transmembrane</keyword>
<evidence type="ECO:0000313" key="5">
    <source>
        <dbReference type="Proteomes" id="UP001432027"/>
    </source>
</evidence>
<dbReference type="EMBL" id="BTSX01000004">
    <property type="protein sequence ID" value="GMS95650.1"/>
    <property type="molecule type" value="Genomic_DNA"/>
</dbReference>
<organism evidence="4 5">
    <name type="scientific">Pristionchus entomophagus</name>
    <dbReference type="NCBI Taxonomy" id="358040"/>
    <lineage>
        <taxon>Eukaryota</taxon>
        <taxon>Metazoa</taxon>
        <taxon>Ecdysozoa</taxon>
        <taxon>Nematoda</taxon>
        <taxon>Chromadorea</taxon>
        <taxon>Rhabditida</taxon>
        <taxon>Rhabditina</taxon>
        <taxon>Diplogasteromorpha</taxon>
        <taxon>Diplogasteroidea</taxon>
        <taxon>Neodiplogasteridae</taxon>
        <taxon>Pristionchus</taxon>
    </lineage>
</organism>
<evidence type="ECO:0000313" key="4">
    <source>
        <dbReference type="EMBL" id="GMS95650.1"/>
    </source>
</evidence>
<dbReference type="InterPro" id="IPR002619">
    <property type="entry name" value="CX"/>
</dbReference>
<keyword evidence="2" id="KW-0472">Membrane</keyword>
<reference evidence="4" key="1">
    <citation type="submission" date="2023-10" db="EMBL/GenBank/DDBJ databases">
        <title>Genome assembly of Pristionchus species.</title>
        <authorList>
            <person name="Yoshida K."/>
            <person name="Sommer R.J."/>
        </authorList>
    </citation>
    <scope>NUCLEOTIDE SEQUENCE</scope>
    <source>
        <strain evidence="4">RS0144</strain>
    </source>
</reference>
<accession>A0AAV5TMN3</accession>
<feature type="compositionally biased region" description="Pro residues" evidence="1">
    <location>
        <begin position="165"/>
        <end position="177"/>
    </location>
</feature>
<dbReference type="AlphaFoldDB" id="A0AAV5TMN3"/>
<proteinExistence type="predicted"/>
<dbReference type="Proteomes" id="UP001432027">
    <property type="component" value="Unassembled WGS sequence"/>
</dbReference>
<dbReference type="Pfam" id="PF01705">
    <property type="entry name" value="CX"/>
    <property type="match status" value="1"/>
</dbReference>
<feature type="non-terminal residue" evidence="4">
    <location>
        <position position="1"/>
    </location>
</feature>
<evidence type="ECO:0000259" key="3">
    <source>
        <dbReference type="Pfam" id="PF01705"/>
    </source>
</evidence>
<comment type="caution">
    <text evidence="4">The sequence shown here is derived from an EMBL/GenBank/DDBJ whole genome shotgun (WGS) entry which is preliminary data.</text>
</comment>
<protein>
    <recommendedName>
        <fullName evidence="3">CX domain-containing protein</fullName>
    </recommendedName>
</protein>
<evidence type="ECO:0000256" key="2">
    <source>
        <dbReference type="SAM" id="Phobius"/>
    </source>
</evidence>
<keyword evidence="2" id="KW-1133">Transmembrane helix</keyword>
<feature type="region of interest" description="Disordered" evidence="1">
    <location>
        <begin position="143"/>
        <end position="189"/>
    </location>
</feature>